<dbReference type="GO" id="GO:0032259">
    <property type="term" value="P:methylation"/>
    <property type="evidence" value="ECO:0007669"/>
    <property type="project" value="UniProtKB-KW"/>
</dbReference>
<dbReference type="AlphaFoldDB" id="A0A6M4HDI6"/>
<dbReference type="KEGG" id="upl:DSM104440_03634"/>
<dbReference type="Gene3D" id="3.40.50.150">
    <property type="entry name" value="Vaccinia Virus protein VP39"/>
    <property type="match status" value="1"/>
</dbReference>
<sequence>MSTRTINMTEPVQDYLISHSLRDHPVLAELRKATASLEMARMQISPEQGQFMQFMARAIGAKRCIEVGVFTGYSALAVALALPDSGKIVACDVSDEWTSIGRTHWEKAGVTGKIDLRLAPATQTLDAMLAAGEAGKYDFAFIDADKGAYLDYYERILKLLRLNGIMLVDNTLWSGRVADPANNEPDTVALRRFNDFVHKDERVGIAMLPVGDGLTLLRKR</sequence>
<keyword evidence="5" id="KW-1185">Reference proteome</keyword>
<dbReference type="PROSITE" id="PS51682">
    <property type="entry name" value="SAM_OMT_I"/>
    <property type="match status" value="1"/>
</dbReference>
<proteinExistence type="predicted"/>
<dbReference type="EMBL" id="CP053073">
    <property type="protein sequence ID" value="QJR16798.1"/>
    <property type="molecule type" value="Genomic_DNA"/>
</dbReference>
<dbReference type="CDD" id="cd02440">
    <property type="entry name" value="AdoMet_MTases"/>
    <property type="match status" value="1"/>
</dbReference>
<gene>
    <name evidence="4" type="primary">trmR</name>
    <name evidence="4" type="ORF">DSM104440_03634</name>
</gene>
<dbReference type="SUPFAM" id="SSF53335">
    <property type="entry name" value="S-adenosyl-L-methionine-dependent methyltransferases"/>
    <property type="match status" value="1"/>
</dbReference>
<protein>
    <submittedName>
        <fullName evidence="4">tRNA 5-hydroxyuridine methyltransferase</fullName>
        <ecNumber evidence="4">2.1.1.-</ecNumber>
    </submittedName>
</protein>
<keyword evidence="3" id="KW-0949">S-adenosyl-L-methionine</keyword>
<evidence type="ECO:0000256" key="3">
    <source>
        <dbReference type="ARBA" id="ARBA00022691"/>
    </source>
</evidence>
<accession>A0A6M4HDI6</accession>
<name>A0A6M4HDI6_9PROT</name>
<dbReference type="EC" id="2.1.1.-" evidence="4"/>
<keyword evidence="1 4" id="KW-0489">Methyltransferase</keyword>
<dbReference type="InterPro" id="IPR029063">
    <property type="entry name" value="SAM-dependent_MTases_sf"/>
</dbReference>
<evidence type="ECO:0000313" key="4">
    <source>
        <dbReference type="EMBL" id="QJR16798.1"/>
    </source>
</evidence>
<dbReference type="PANTHER" id="PTHR10509:SF14">
    <property type="entry name" value="CAFFEOYL-COA O-METHYLTRANSFERASE 3-RELATED"/>
    <property type="match status" value="1"/>
</dbReference>
<dbReference type="RefSeq" id="WP_171165226.1">
    <property type="nucleotide sequence ID" value="NZ_CP053073.1"/>
</dbReference>
<dbReference type="InterPro" id="IPR050362">
    <property type="entry name" value="Cation-dep_OMT"/>
</dbReference>
<keyword evidence="2 4" id="KW-0808">Transferase</keyword>
<dbReference type="GO" id="GO:0008171">
    <property type="term" value="F:O-methyltransferase activity"/>
    <property type="evidence" value="ECO:0007669"/>
    <property type="project" value="InterPro"/>
</dbReference>
<dbReference type="Pfam" id="PF01596">
    <property type="entry name" value="Methyltransf_3"/>
    <property type="match status" value="1"/>
</dbReference>
<dbReference type="InterPro" id="IPR002935">
    <property type="entry name" value="SAM_O-MeTrfase"/>
</dbReference>
<evidence type="ECO:0000256" key="2">
    <source>
        <dbReference type="ARBA" id="ARBA00022679"/>
    </source>
</evidence>
<reference evidence="4 5" key="1">
    <citation type="submission" date="2020-04" db="EMBL/GenBank/DDBJ databases">
        <title>Usitatibacter rugosus gen. nov., sp. nov. and Usitatibacter palustris sp. nov., novel members of Usitatibacteraceae fam. nov. within the order Nitrosomonadales isolated from soil.</title>
        <authorList>
            <person name="Huber K.J."/>
            <person name="Neumann-Schaal M."/>
            <person name="Geppert A."/>
            <person name="Luckner M."/>
            <person name="Wanner G."/>
            <person name="Overmann J."/>
        </authorList>
    </citation>
    <scope>NUCLEOTIDE SEQUENCE [LARGE SCALE GENOMIC DNA]</scope>
    <source>
        <strain evidence="4 5">Swamp67</strain>
    </source>
</reference>
<dbReference type="PANTHER" id="PTHR10509">
    <property type="entry name" value="O-METHYLTRANSFERASE-RELATED"/>
    <property type="match status" value="1"/>
</dbReference>
<dbReference type="Proteomes" id="UP000503096">
    <property type="component" value="Chromosome"/>
</dbReference>
<organism evidence="4 5">
    <name type="scientific">Usitatibacter palustris</name>
    <dbReference type="NCBI Taxonomy" id="2732487"/>
    <lineage>
        <taxon>Bacteria</taxon>
        <taxon>Pseudomonadati</taxon>
        <taxon>Pseudomonadota</taxon>
        <taxon>Betaproteobacteria</taxon>
        <taxon>Nitrosomonadales</taxon>
        <taxon>Usitatibacteraceae</taxon>
        <taxon>Usitatibacter</taxon>
    </lineage>
</organism>
<evidence type="ECO:0000313" key="5">
    <source>
        <dbReference type="Proteomes" id="UP000503096"/>
    </source>
</evidence>
<dbReference type="GO" id="GO:0008757">
    <property type="term" value="F:S-adenosylmethionine-dependent methyltransferase activity"/>
    <property type="evidence" value="ECO:0007669"/>
    <property type="project" value="TreeGrafter"/>
</dbReference>
<dbReference type="InParanoid" id="A0A6M4HDI6"/>
<evidence type="ECO:0000256" key="1">
    <source>
        <dbReference type="ARBA" id="ARBA00022603"/>
    </source>
</evidence>